<sequence>PPEIQILQKTFSLGSGDDLEVGLTAWSHTKDLNCIMFSMASAFTPIHRCRIFSDKSRQSFHPYDETQDAEEQLPENEYLCILEPCEDPSDEPHAEVEERKMHVDKPNIPSTSSGKGSRPTPKSRRKPKIAEDPDGYLAPMTSPLPSTSRGHGQYTEARPPIVESPKKEVRIVEGKETKLKVEVLSYTRDIKQCKIRSMNQMPESSHRPCQISREERGFEDKAPVQNDTLSESDDDNSFDIGRKDITWSVNEDAFRNVDSVSKWSYSSDSSGARGGAADKTDQISLATFSPGMSRTLSVNGRRGNDIRGAASANDLFRSNSFARIQPRSTKVTEPLEDNMF</sequence>
<protein>
    <submittedName>
        <fullName evidence="2">Uncharacterized protein</fullName>
    </submittedName>
</protein>
<reference evidence="2 3" key="1">
    <citation type="journal article" date="2023" name="Sci. Data">
        <title>Genome assembly of the Korean intertidal mud-creeper Batillaria attramentaria.</title>
        <authorList>
            <person name="Patra A.K."/>
            <person name="Ho P.T."/>
            <person name="Jun S."/>
            <person name="Lee S.J."/>
            <person name="Kim Y."/>
            <person name="Won Y.J."/>
        </authorList>
    </citation>
    <scope>NUCLEOTIDE SEQUENCE [LARGE SCALE GENOMIC DNA]</scope>
    <source>
        <strain evidence="2">Wonlab-2016</strain>
    </source>
</reference>
<evidence type="ECO:0000313" key="2">
    <source>
        <dbReference type="EMBL" id="KAK7473517.1"/>
    </source>
</evidence>
<organism evidence="2 3">
    <name type="scientific">Batillaria attramentaria</name>
    <dbReference type="NCBI Taxonomy" id="370345"/>
    <lineage>
        <taxon>Eukaryota</taxon>
        <taxon>Metazoa</taxon>
        <taxon>Spiralia</taxon>
        <taxon>Lophotrochozoa</taxon>
        <taxon>Mollusca</taxon>
        <taxon>Gastropoda</taxon>
        <taxon>Caenogastropoda</taxon>
        <taxon>Sorbeoconcha</taxon>
        <taxon>Cerithioidea</taxon>
        <taxon>Batillariidae</taxon>
        <taxon>Batillaria</taxon>
    </lineage>
</organism>
<evidence type="ECO:0000256" key="1">
    <source>
        <dbReference type="SAM" id="MobiDB-lite"/>
    </source>
</evidence>
<proteinExistence type="predicted"/>
<name>A0ABD0JF80_9CAEN</name>
<feature type="non-terminal residue" evidence="2">
    <location>
        <position position="1"/>
    </location>
</feature>
<comment type="caution">
    <text evidence="2">The sequence shown here is derived from an EMBL/GenBank/DDBJ whole genome shotgun (WGS) entry which is preliminary data.</text>
</comment>
<feature type="compositionally biased region" description="Basic and acidic residues" evidence="1">
    <location>
        <begin position="90"/>
        <end position="105"/>
    </location>
</feature>
<gene>
    <name evidence="2" type="ORF">BaRGS_00035234</name>
</gene>
<evidence type="ECO:0000313" key="3">
    <source>
        <dbReference type="Proteomes" id="UP001519460"/>
    </source>
</evidence>
<dbReference type="Proteomes" id="UP001519460">
    <property type="component" value="Unassembled WGS sequence"/>
</dbReference>
<accession>A0ABD0JF80</accession>
<feature type="region of interest" description="Disordered" evidence="1">
    <location>
        <begin position="84"/>
        <end position="166"/>
    </location>
</feature>
<feature type="region of interest" description="Disordered" evidence="1">
    <location>
        <begin position="199"/>
        <end position="237"/>
    </location>
</feature>
<keyword evidence="3" id="KW-1185">Reference proteome</keyword>
<feature type="compositionally biased region" description="Basic and acidic residues" evidence="1">
    <location>
        <begin position="212"/>
        <end position="222"/>
    </location>
</feature>
<dbReference type="AlphaFoldDB" id="A0ABD0JF80"/>
<dbReference type="EMBL" id="JACVVK020000466">
    <property type="protein sequence ID" value="KAK7473517.1"/>
    <property type="molecule type" value="Genomic_DNA"/>
</dbReference>